<dbReference type="SUPFAM" id="SSF46785">
    <property type="entry name" value="Winged helix' DNA-binding domain"/>
    <property type="match status" value="1"/>
</dbReference>
<accession>A0A1I2G8K3</accession>
<dbReference type="InterPro" id="IPR036388">
    <property type="entry name" value="WH-like_DNA-bd_sf"/>
</dbReference>
<dbReference type="InterPro" id="IPR036390">
    <property type="entry name" value="WH_DNA-bd_sf"/>
</dbReference>
<dbReference type="AlphaFoldDB" id="A0A1I2G8K3"/>
<dbReference type="Proteomes" id="UP000199119">
    <property type="component" value="Unassembled WGS sequence"/>
</dbReference>
<dbReference type="EMBL" id="FONX01000013">
    <property type="protein sequence ID" value="SFF13076.1"/>
    <property type="molecule type" value="Genomic_DNA"/>
</dbReference>
<evidence type="ECO:0000313" key="5">
    <source>
        <dbReference type="EMBL" id="SFF13076.1"/>
    </source>
</evidence>
<dbReference type="SUPFAM" id="SSF64288">
    <property type="entry name" value="Chorismate lyase-like"/>
    <property type="match status" value="1"/>
</dbReference>
<dbReference type="STRING" id="1177982.SAMN04489711_113141"/>
<keyword evidence="2" id="KW-0238">DNA-binding</keyword>
<dbReference type="Gene3D" id="1.10.10.10">
    <property type="entry name" value="Winged helix-like DNA-binding domain superfamily/Winged helix DNA-binding domain"/>
    <property type="match status" value="1"/>
</dbReference>
<evidence type="ECO:0000259" key="4">
    <source>
        <dbReference type="PROSITE" id="PS50949"/>
    </source>
</evidence>
<dbReference type="OrthoDB" id="8584262at2"/>
<feature type="domain" description="HTH gntR-type" evidence="4">
    <location>
        <begin position="16"/>
        <end position="84"/>
    </location>
</feature>
<dbReference type="GO" id="GO:0045892">
    <property type="term" value="P:negative regulation of DNA-templated transcription"/>
    <property type="evidence" value="ECO:0007669"/>
    <property type="project" value="TreeGrafter"/>
</dbReference>
<evidence type="ECO:0000256" key="1">
    <source>
        <dbReference type="ARBA" id="ARBA00023015"/>
    </source>
</evidence>
<proteinExistence type="predicted"/>
<dbReference type="InterPro" id="IPR028978">
    <property type="entry name" value="Chorismate_lyase_/UTRA_dom_sf"/>
</dbReference>
<keyword evidence="6" id="KW-1185">Reference proteome</keyword>
<keyword evidence="1" id="KW-0805">Transcription regulation</keyword>
<name>A0A1I2G8K3_9BURK</name>
<gene>
    <name evidence="5" type="ORF">SAMN04489711_113141</name>
</gene>
<dbReference type="CDD" id="cd07377">
    <property type="entry name" value="WHTH_GntR"/>
    <property type="match status" value="1"/>
</dbReference>
<keyword evidence="3" id="KW-0804">Transcription</keyword>
<evidence type="ECO:0000313" key="6">
    <source>
        <dbReference type="Proteomes" id="UP000199119"/>
    </source>
</evidence>
<dbReference type="SMART" id="SM00866">
    <property type="entry name" value="UTRA"/>
    <property type="match status" value="1"/>
</dbReference>
<evidence type="ECO:0000256" key="2">
    <source>
        <dbReference type="ARBA" id="ARBA00023125"/>
    </source>
</evidence>
<dbReference type="InterPro" id="IPR050679">
    <property type="entry name" value="Bact_HTH_transcr_reg"/>
</dbReference>
<reference evidence="6" key="1">
    <citation type="submission" date="2016-10" db="EMBL/GenBank/DDBJ databases">
        <authorList>
            <person name="Varghese N."/>
            <person name="Submissions S."/>
        </authorList>
    </citation>
    <scope>NUCLEOTIDE SEQUENCE [LARGE SCALE GENOMIC DNA]</scope>
    <source>
        <strain evidence="6">DSM 27981</strain>
    </source>
</reference>
<dbReference type="Pfam" id="PF07702">
    <property type="entry name" value="UTRA"/>
    <property type="match status" value="1"/>
</dbReference>
<dbReference type="InterPro" id="IPR000524">
    <property type="entry name" value="Tscrpt_reg_HTH_GntR"/>
</dbReference>
<organism evidence="5 6">
    <name type="scientific">Paracidovorax wautersii</name>
    <dbReference type="NCBI Taxonomy" id="1177982"/>
    <lineage>
        <taxon>Bacteria</taxon>
        <taxon>Pseudomonadati</taxon>
        <taxon>Pseudomonadota</taxon>
        <taxon>Betaproteobacteria</taxon>
        <taxon>Burkholderiales</taxon>
        <taxon>Comamonadaceae</taxon>
        <taxon>Paracidovorax</taxon>
    </lineage>
</organism>
<dbReference type="GO" id="GO:0003700">
    <property type="term" value="F:DNA-binding transcription factor activity"/>
    <property type="evidence" value="ECO:0007669"/>
    <property type="project" value="InterPro"/>
</dbReference>
<dbReference type="PANTHER" id="PTHR44846:SF1">
    <property type="entry name" value="MANNOSYL-D-GLYCERATE TRANSPORT_METABOLISM SYSTEM REPRESSOR MNGR-RELATED"/>
    <property type="match status" value="1"/>
</dbReference>
<protein>
    <submittedName>
        <fullName evidence="5">Transcriptional regulator, GntR family</fullName>
    </submittedName>
</protein>
<dbReference type="InterPro" id="IPR011663">
    <property type="entry name" value="UTRA"/>
</dbReference>
<dbReference type="Pfam" id="PF00392">
    <property type="entry name" value="GntR"/>
    <property type="match status" value="1"/>
</dbReference>
<dbReference type="PANTHER" id="PTHR44846">
    <property type="entry name" value="MANNOSYL-D-GLYCERATE TRANSPORT/METABOLISM SYSTEM REPRESSOR MNGR-RELATED"/>
    <property type="match status" value="1"/>
</dbReference>
<dbReference type="Gene3D" id="3.40.1410.10">
    <property type="entry name" value="Chorismate lyase-like"/>
    <property type="match status" value="1"/>
</dbReference>
<dbReference type="SMART" id="SM00345">
    <property type="entry name" value="HTH_GNTR"/>
    <property type="match status" value="1"/>
</dbReference>
<dbReference type="GO" id="GO:0003677">
    <property type="term" value="F:DNA binding"/>
    <property type="evidence" value="ECO:0007669"/>
    <property type="project" value="UniProtKB-KW"/>
</dbReference>
<sequence>MQASDTRTAVAEHPGLARYAALAAALRQRVVRGEWLPGTALPAEQALAAEHGVALGTMRRALELLVEQGLIERIHGKGTFVRSGIAGASMLRFFRFGDGGAGQAPDSRILARGVLAAPADAARALGLAPGESALRLQRLRLIDGEPCLLEHIWLPLDLFGALAPQEEGETPATGADAPSGWPALLYPFYAARCGVHVQRAVDEIGFGVLTAPQARSLGLAAGHPCAVVTRRAMDLAGRCVEWRVTRGDAHAFHYSVTLI</sequence>
<evidence type="ECO:0000256" key="3">
    <source>
        <dbReference type="ARBA" id="ARBA00023163"/>
    </source>
</evidence>
<dbReference type="PROSITE" id="PS50949">
    <property type="entry name" value="HTH_GNTR"/>
    <property type="match status" value="1"/>
</dbReference>
<dbReference type="RefSeq" id="WP_092940693.1">
    <property type="nucleotide sequence ID" value="NZ_FONX01000013.1"/>
</dbReference>